<dbReference type="InterPro" id="IPR018974">
    <property type="entry name" value="Tex-like_N"/>
</dbReference>
<organism evidence="4 5">
    <name type="scientific">Novipirellula artificiosorum</name>
    <dbReference type="NCBI Taxonomy" id="2528016"/>
    <lineage>
        <taxon>Bacteria</taxon>
        <taxon>Pseudomonadati</taxon>
        <taxon>Planctomycetota</taxon>
        <taxon>Planctomycetia</taxon>
        <taxon>Pirellulales</taxon>
        <taxon>Pirellulaceae</taxon>
        <taxon>Novipirellula</taxon>
    </lineage>
</organism>
<dbReference type="InterPro" id="IPR003583">
    <property type="entry name" value="Hlx-hairpin-Hlx_DNA-bd_motif"/>
</dbReference>
<keyword evidence="4" id="KW-0689">Ribosomal protein</keyword>
<dbReference type="SUPFAM" id="SSF53098">
    <property type="entry name" value="Ribonuclease H-like"/>
    <property type="match status" value="1"/>
</dbReference>
<dbReference type="GO" id="GO:0006281">
    <property type="term" value="P:DNA repair"/>
    <property type="evidence" value="ECO:0007669"/>
    <property type="project" value="UniProtKB-KW"/>
</dbReference>
<dbReference type="GO" id="GO:0003735">
    <property type="term" value="F:structural constituent of ribosome"/>
    <property type="evidence" value="ECO:0007669"/>
    <property type="project" value="TreeGrafter"/>
</dbReference>
<dbReference type="GO" id="GO:0003677">
    <property type="term" value="F:DNA binding"/>
    <property type="evidence" value="ECO:0007669"/>
    <property type="project" value="InterPro"/>
</dbReference>
<evidence type="ECO:0000256" key="1">
    <source>
        <dbReference type="ARBA" id="ARBA00022763"/>
    </source>
</evidence>
<dbReference type="Gene3D" id="1.10.3500.10">
    <property type="entry name" value="Tex N-terminal region-like"/>
    <property type="match status" value="1"/>
</dbReference>
<dbReference type="Pfam" id="PF12836">
    <property type="entry name" value="HHH_3"/>
    <property type="match status" value="1"/>
</dbReference>
<dbReference type="GO" id="GO:0006412">
    <property type="term" value="P:translation"/>
    <property type="evidence" value="ECO:0007669"/>
    <property type="project" value="TreeGrafter"/>
</dbReference>
<dbReference type="SMART" id="SM00732">
    <property type="entry name" value="YqgFc"/>
    <property type="match status" value="1"/>
</dbReference>
<keyword evidence="2" id="KW-0234">DNA repair</keyword>
<dbReference type="Pfam" id="PF09371">
    <property type="entry name" value="Tex_N"/>
    <property type="match status" value="1"/>
</dbReference>
<dbReference type="InterPro" id="IPR023323">
    <property type="entry name" value="Tex-like_dom_sf"/>
</dbReference>
<dbReference type="InterPro" id="IPR055179">
    <property type="entry name" value="Tex-like_central_region"/>
</dbReference>
<dbReference type="Gene3D" id="2.40.50.140">
    <property type="entry name" value="Nucleic acid-binding proteins"/>
    <property type="match status" value="1"/>
</dbReference>
<dbReference type="InterPro" id="IPR012340">
    <property type="entry name" value="NA-bd_OB-fold"/>
</dbReference>
<dbReference type="Pfam" id="PF22706">
    <property type="entry name" value="Tex_central_region"/>
    <property type="match status" value="1"/>
</dbReference>
<dbReference type="OrthoDB" id="9804714at2"/>
<dbReference type="PANTHER" id="PTHR10724">
    <property type="entry name" value="30S RIBOSOMAL PROTEIN S1"/>
    <property type="match status" value="1"/>
</dbReference>
<dbReference type="Gene3D" id="1.10.150.310">
    <property type="entry name" value="Tex RuvX-like domain-like"/>
    <property type="match status" value="1"/>
</dbReference>
<dbReference type="SUPFAM" id="SSF50249">
    <property type="entry name" value="Nucleic acid-binding proteins"/>
    <property type="match status" value="1"/>
</dbReference>
<dbReference type="InterPro" id="IPR032639">
    <property type="entry name" value="Tex_YqgF"/>
</dbReference>
<dbReference type="InterPro" id="IPR006641">
    <property type="entry name" value="YqgF/RNaseH-like_dom"/>
</dbReference>
<dbReference type="InterPro" id="IPR010994">
    <property type="entry name" value="RuvA_2-like"/>
</dbReference>
<dbReference type="Gene3D" id="3.30.420.140">
    <property type="entry name" value="YqgF/RNase H-like domain"/>
    <property type="match status" value="1"/>
</dbReference>
<evidence type="ECO:0000313" key="4">
    <source>
        <dbReference type="EMBL" id="TWU40780.1"/>
    </source>
</evidence>
<dbReference type="PANTHER" id="PTHR10724:SF10">
    <property type="entry name" value="S1 RNA-BINDING DOMAIN-CONTAINING PROTEIN 1"/>
    <property type="match status" value="1"/>
</dbReference>
<evidence type="ECO:0000313" key="5">
    <source>
        <dbReference type="Proteomes" id="UP000319143"/>
    </source>
</evidence>
<evidence type="ECO:0000256" key="2">
    <source>
        <dbReference type="ARBA" id="ARBA00023204"/>
    </source>
</evidence>
<dbReference type="GO" id="GO:0005737">
    <property type="term" value="C:cytoplasm"/>
    <property type="evidence" value="ECO:0007669"/>
    <property type="project" value="UniProtKB-ARBA"/>
</dbReference>
<dbReference type="InterPro" id="IPR041692">
    <property type="entry name" value="HHH_9"/>
</dbReference>
<dbReference type="CDD" id="cd05685">
    <property type="entry name" value="S1_Tex"/>
    <property type="match status" value="1"/>
</dbReference>
<dbReference type="InterPro" id="IPR023319">
    <property type="entry name" value="Tex-like_HTH_dom_sf"/>
</dbReference>
<dbReference type="InterPro" id="IPR003029">
    <property type="entry name" value="S1_domain"/>
</dbReference>
<dbReference type="PROSITE" id="PS50126">
    <property type="entry name" value="S1"/>
    <property type="match status" value="1"/>
</dbReference>
<dbReference type="RefSeq" id="WP_146525333.1">
    <property type="nucleotide sequence ID" value="NZ_SJPV01000002.1"/>
</dbReference>
<sequence>MTTKTQPGFDPDSAAKSIADELGLPLRQVQSAIELLDAGNTIPFIARYRKEATGGLNEIDLRAIEDALEKATTLAARKVTVLKSISEQGLLTPELQAKVEACTDLRTLEAIYLPFKPKRRTRATIARERGLQPLADLLLQQQPLIQSKQETLAPFVDKNKEVPDTETALQGALDILAEQWAEDVETRSWMTHQAYSEGKISSQVKRGKKDQASKFELYLDHHEAVKKIPSHRLLAMLRGASEGILRVGVELDPSQVVSQLKAKLLTNRQFEFYQELNSTVDDCYQRLLMPATESSVLQTLKEKADEEAIAVFGKNLHELLMSAPAGPRVTMGIDPGFRTGCKVAIVDGTGKFLTNTTIYPTPPKSDTVTAGKELLELIKQHNVELVAIGNGTASRETDAFVADLVRQHKLEVTRVMVSESGASIYSASELAAKEFPDLDITVRGAISIARRLQDPLAELVKTDPKSIGVGQYQHDVNQTQLRKCLERTVESCVNHVGVDLNMASVPLLSHVAGIGPKLAERIVEFRNEHGRFSSRKELTKVPKLGKKAFEQAAGFLRIRDGDQPLDNSAVHPESYTLVSRMAKKLGADSKSLVGNATLSQKLKAEEFVDDQFGIPTIVDIIAELAKPGRDPRSEFRAVKFDDNVNSMEDLRTGMVLEGVITNVTHFGAFVDIGVHQDGLIHVSQLANHFVKDPNEVVSVGDCVKVKVMEIDLPRKRISVTRKF</sequence>
<dbReference type="Gene3D" id="1.10.10.650">
    <property type="entry name" value="RuvA domain 2-like"/>
    <property type="match status" value="1"/>
</dbReference>
<dbReference type="InterPro" id="IPR012337">
    <property type="entry name" value="RNaseH-like_sf"/>
</dbReference>
<dbReference type="Proteomes" id="UP000319143">
    <property type="component" value="Unassembled WGS sequence"/>
</dbReference>
<evidence type="ECO:0000259" key="3">
    <source>
        <dbReference type="PROSITE" id="PS50126"/>
    </source>
</evidence>
<protein>
    <submittedName>
        <fullName evidence="4">30S ribosomal protein S1</fullName>
    </submittedName>
</protein>
<keyword evidence="4" id="KW-0687">Ribonucleoprotein</keyword>
<dbReference type="InterPro" id="IPR037027">
    <property type="entry name" value="YqgF/RNaseH-like_dom_sf"/>
</dbReference>
<dbReference type="Pfam" id="PF17674">
    <property type="entry name" value="HHH_9"/>
    <property type="match status" value="1"/>
</dbReference>
<dbReference type="FunFam" id="1.10.10.650:FF:000001">
    <property type="entry name" value="S1 RNA-binding domain 1"/>
    <property type="match status" value="1"/>
</dbReference>
<dbReference type="FunFam" id="2.40.50.140:FF:000051">
    <property type="entry name" value="RNA-binding transcriptional accessory protein"/>
    <property type="match status" value="1"/>
</dbReference>
<dbReference type="SMART" id="SM00316">
    <property type="entry name" value="S1"/>
    <property type="match status" value="1"/>
</dbReference>
<dbReference type="GO" id="GO:0005840">
    <property type="term" value="C:ribosome"/>
    <property type="evidence" value="ECO:0007669"/>
    <property type="project" value="UniProtKB-KW"/>
</dbReference>
<dbReference type="SMART" id="SM00278">
    <property type="entry name" value="HhH1"/>
    <property type="match status" value="2"/>
</dbReference>
<dbReference type="SUPFAM" id="SSF47781">
    <property type="entry name" value="RuvA domain 2-like"/>
    <property type="match status" value="2"/>
</dbReference>
<keyword evidence="1" id="KW-0227">DNA damage</keyword>
<gene>
    <name evidence="4" type="primary">rpsA_1</name>
    <name evidence="4" type="ORF">Poly41_16150</name>
</gene>
<dbReference type="Pfam" id="PF00575">
    <property type="entry name" value="S1"/>
    <property type="match status" value="1"/>
</dbReference>
<keyword evidence="5" id="KW-1185">Reference proteome</keyword>
<dbReference type="Pfam" id="PF16921">
    <property type="entry name" value="Tex_YqgF"/>
    <property type="match status" value="1"/>
</dbReference>
<dbReference type="FunFam" id="1.10.150.310:FF:000001">
    <property type="entry name" value="RNA-binding transcriptional accessory protein"/>
    <property type="match status" value="1"/>
</dbReference>
<accession>A0A5C6DVP1</accession>
<dbReference type="FunFam" id="3.30.420.140:FF:000001">
    <property type="entry name" value="RNA-binding transcriptional accessory protein"/>
    <property type="match status" value="1"/>
</dbReference>
<dbReference type="InterPro" id="IPR044146">
    <property type="entry name" value="S1_Tex"/>
</dbReference>
<reference evidence="4 5" key="1">
    <citation type="submission" date="2019-02" db="EMBL/GenBank/DDBJ databases">
        <title>Deep-cultivation of Planctomycetes and their phenomic and genomic characterization uncovers novel biology.</title>
        <authorList>
            <person name="Wiegand S."/>
            <person name="Jogler M."/>
            <person name="Boedeker C."/>
            <person name="Pinto D."/>
            <person name="Vollmers J."/>
            <person name="Rivas-Marin E."/>
            <person name="Kohn T."/>
            <person name="Peeters S.H."/>
            <person name="Heuer A."/>
            <person name="Rast P."/>
            <person name="Oberbeckmann S."/>
            <person name="Bunk B."/>
            <person name="Jeske O."/>
            <person name="Meyerdierks A."/>
            <person name="Storesund J.E."/>
            <person name="Kallscheuer N."/>
            <person name="Luecker S."/>
            <person name="Lage O.M."/>
            <person name="Pohl T."/>
            <person name="Merkel B.J."/>
            <person name="Hornburger P."/>
            <person name="Mueller R.-W."/>
            <person name="Bruemmer F."/>
            <person name="Labrenz M."/>
            <person name="Spormann A.M."/>
            <person name="Op Den Camp H."/>
            <person name="Overmann J."/>
            <person name="Amann R."/>
            <person name="Jetten M.S.M."/>
            <person name="Mascher T."/>
            <person name="Medema M.H."/>
            <person name="Devos D.P."/>
            <person name="Kaster A.-K."/>
            <person name="Ovreas L."/>
            <person name="Rohde M."/>
            <person name="Galperin M.Y."/>
            <person name="Jogler C."/>
        </authorList>
    </citation>
    <scope>NUCLEOTIDE SEQUENCE [LARGE SCALE GENOMIC DNA]</scope>
    <source>
        <strain evidence="4 5">Poly41</strain>
    </source>
</reference>
<comment type="caution">
    <text evidence="4">The sequence shown here is derived from an EMBL/GenBank/DDBJ whole genome shotgun (WGS) entry which is preliminary data.</text>
</comment>
<proteinExistence type="predicted"/>
<dbReference type="EMBL" id="SJPV01000002">
    <property type="protein sequence ID" value="TWU40780.1"/>
    <property type="molecule type" value="Genomic_DNA"/>
</dbReference>
<feature type="domain" description="S1 motif" evidence="3">
    <location>
        <begin position="653"/>
        <end position="722"/>
    </location>
</feature>
<dbReference type="AlphaFoldDB" id="A0A5C6DVP1"/>
<dbReference type="SUPFAM" id="SSF158832">
    <property type="entry name" value="Tex N-terminal region-like"/>
    <property type="match status" value="1"/>
</dbReference>
<dbReference type="InterPro" id="IPR050437">
    <property type="entry name" value="Ribos_protein_bS1-like"/>
</dbReference>
<name>A0A5C6DVP1_9BACT</name>
<dbReference type="GO" id="GO:0003729">
    <property type="term" value="F:mRNA binding"/>
    <property type="evidence" value="ECO:0007669"/>
    <property type="project" value="TreeGrafter"/>
</dbReference>